<sequence>MMFKSALLVASLYMSAVSGTAVVQRSGLVLRDLLVIRQSNTPAIPSSAAGCSSQCTAVSQTLENAASSDDSSAEATICTDTYFSQLAQCYDCAAPYVQQAGTDPNYVSETQTDINQLAEACNEEGYKVTAPTIKASSDALSSYSLSGMLLMGVVGGTVAALGF</sequence>
<evidence type="ECO:0000313" key="3">
    <source>
        <dbReference type="Proteomes" id="UP000309038"/>
    </source>
</evidence>
<feature type="signal peptide" evidence="1">
    <location>
        <begin position="1"/>
        <end position="19"/>
    </location>
</feature>
<protein>
    <submittedName>
        <fullName evidence="2">Uncharacterized protein</fullName>
    </submittedName>
</protein>
<dbReference type="AlphaFoldDB" id="A0A4S4KF56"/>
<gene>
    <name evidence="2" type="ORF">EW026_g6506</name>
</gene>
<evidence type="ECO:0000313" key="2">
    <source>
        <dbReference type="EMBL" id="THG95079.1"/>
    </source>
</evidence>
<comment type="caution">
    <text evidence="2">The sequence shown here is derived from an EMBL/GenBank/DDBJ whole genome shotgun (WGS) entry which is preliminary data.</text>
</comment>
<reference evidence="2 3" key="1">
    <citation type="submission" date="2019-02" db="EMBL/GenBank/DDBJ databases">
        <title>Genome sequencing of the rare red list fungi Phlebia centrifuga.</title>
        <authorList>
            <person name="Buettner E."/>
            <person name="Kellner H."/>
        </authorList>
    </citation>
    <scope>NUCLEOTIDE SEQUENCE [LARGE SCALE GENOMIC DNA]</scope>
    <source>
        <strain evidence="2 3">DSM 108282</strain>
    </source>
</reference>
<proteinExistence type="predicted"/>
<name>A0A4S4KF56_9APHY</name>
<dbReference type="Proteomes" id="UP000309038">
    <property type="component" value="Unassembled WGS sequence"/>
</dbReference>
<organism evidence="2 3">
    <name type="scientific">Hermanssonia centrifuga</name>
    <dbReference type="NCBI Taxonomy" id="98765"/>
    <lineage>
        <taxon>Eukaryota</taxon>
        <taxon>Fungi</taxon>
        <taxon>Dikarya</taxon>
        <taxon>Basidiomycota</taxon>
        <taxon>Agaricomycotina</taxon>
        <taxon>Agaricomycetes</taxon>
        <taxon>Polyporales</taxon>
        <taxon>Meruliaceae</taxon>
        <taxon>Hermanssonia</taxon>
    </lineage>
</organism>
<keyword evidence="3" id="KW-1185">Reference proteome</keyword>
<evidence type="ECO:0000256" key="1">
    <source>
        <dbReference type="SAM" id="SignalP"/>
    </source>
</evidence>
<feature type="chain" id="PRO_5020301691" evidence="1">
    <location>
        <begin position="20"/>
        <end position="163"/>
    </location>
</feature>
<keyword evidence="1" id="KW-0732">Signal</keyword>
<dbReference type="EMBL" id="SGPJ01000361">
    <property type="protein sequence ID" value="THG95079.1"/>
    <property type="molecule type" value="Genomic_DNA"/>
</dbReference>
<accession>A0A4S4KF56</accession>